<keyword evidence="3" id="KW-1185">Reference proteome</keyword>
<organism evidence="2 3">
    <name type="scientific">Dillenia turbinata</name>
    <dbReference type="NCBI Taxonomy" id="194707"/>
    <lineage>
        <taxon>Eukaryota</taxon>
        <taxon>Viridiplantae</taxon>
        <taxon>Streptophyta</taxon>
        <taxon>Embryophyta</taxon>
        <taxon>Tracheophyta</taxon>
        <taxon>Spermatophyta</taxon>
        <taxon>Magnoliopsida</taxon>
        <taxon>eudicotyledons</taxon>
        <taxon>Gunneridae</taxon>
        <taxon>Pentapetalae</taxon>
        <taxon>Dilleniales</taxon>
        <taxon>Dilleniaceae</taxon>
        <taxon>Dillenia</taxon>
    </lineage>
</organism>
<dbReference type="InterPro" id="IPR045249">
    <property type="entry name" value="HARBI1-like"/>
</dbReference>
<dbReference type="Proteomes" id="UP001370490">
    <property type="component" value="Unassembled WGS sequence"/>
</dbReference>
<dbReference type="InterPro" id="IPR058353">
    <property type="entry name" value="DUF8040"/>
</dbReference>
<name>A0AAN8UUG0_9MAGN</name>
<feature type="non-terminal residue" evidence="2">
    <location>
        <position position="84"/>
    </location>
</feature>
<evidence type="ECO:0000313" key="2">
    <source>
        <dbReference type="EMBL" id="KAK6917002.1"/>
    </source>
</evidence>
<proteinExistence type="predicted"/>
<dbReference type="PANTHER" id="PTHR22930">
    <property type="match status" value="1"/>
</dbReference>
<evidence type="ECO:0000313" key="3">
    <source>
        <dbReference type="Proteomes" id="UP001370490"/>
    </source>
</evidence>
<sequence length="84" mass="9574">MTCAHGVGNRLIQEMFNHSGETVYEHFHRVLGVINKLAKDIIKPHPHYNDGNCIGAIDSTHIKVHLPRDEEIPYIGRKGYPMQN</sequence>
<gene>
    <name evidence="2" type="ORF">RJ641_017753</name>
</gene>
<accession>A0AAN8UUG0</accession>
<dbReference type="AlphaFoldDB" id="A0AAN8UUG0"/>
<dbReference type="EMBL" id="JBAMMX010000023">
    <property type="protein sequence ID" value="KAK6917002.1"/>
    <property type="molecule type" value="Genomic_DNA"/>
</dbReference>
<protein>
    <recommendedName>
        <fullName evidence="1">DUF8040 domain-containing protein</fullName>
    </recommendedName>
</protein>
<evidence type="ECO:0000259" key="1">
    <source>
        <dbReference type="Pfam" id="PF26138"/>
    </source>
</evidence>
<reference evidence="2 3" key="1">
    <citation type="submission" date="2023-12" db="EMBL/GenBank/DDBJ databases">
        <title>A high-quality genome assembly for Dillenia turbinata (Dilleniales).</title>
        <authorList>
            <person name="Chanderbali A."/>
        </authorList>
    </citation>
    <scope>NUCLEOTIDE SEQUENCE [LARGE SCALE GENOMIC DNA]</scope>
    <source>
        <strain evidence="2">LSX21</strain>
        <tissue evidence="2">Leaf</tissue>
    </source>
</reference>
<feature type="domain" description="DUF8040" evidence="1">
    <location>
        <begin position="1"/>
        <end position="34"/>
    </location>
</feature>
<dbReference type="Pfam" id="PF26138">
    <property type="entry name" value="DUF8040"/>
    <property type="match status" value="1"/>
</dbReference>
<comment type="caution">
    <text evidence="2">The sequence shown here is derived from an EMBL/GenBank/DDBJ whole genome shotgun (WGS) entry which is preliminary data.</text>
</comment>
<dbReference type="PANTHER" id="PTHR22930:SF221">
    <property type="entry name" value="NUCLEASE HARBI1"/>
    <property type="match status" value="1"/>
</dbReference>